<dbReference type="Pfam" id="PF00964">
    <property type="entry name" value="Elicitin"/>
    <property type="match status" value="1"/>
</dbReference>
<evidence type="ECO:0000256" key="4">
    <source>
        <dbReference type="ARBA" id="ARBA00022978"/>
    </source>
</evidence>
<feature type="compositionally biased region" description="Basic residues" evidence="6">
    <location>
        <begin position="235"/>
        <end position="259"/>
    </location>
</feature>
<evidence type="ECO:0000256" key="1">
    <source>
        <dbReference type="ARBA" id="ARBA00004613"/>
    </source>
</evidence>
<dbReference type="PANTHER" id="PTHR35698:SF2">
    <property type="entry name" value="DNA-BINDING PROTEIN RHL1"/>
    <property type="match status" value="1"/>
</dbReference>
<dbReference type="GO" id="GO:0052040">
    <property type="term" value="P:symbiont-mediated perturbation of host programmed cell death"/>
    <property type="evidence" value="ECO:0007669"/>
    <property type="project" value="UniProtKB-KW"/>
</dbReference>
<feature type="compositionally biased region" description="Acidic residues" evidence="6">
    <location>
        <begin position="335"/>
        <end position="349"/>
    </location>
</feature>
<keyword evidence="4" id="KW-0928">Hypersensitive response elicitation</keyword>
<dbReference type="PANTHER" id="PTHR35698">
    <property type="entry name" value="DNA-BINDING PROTEIN RHL1"/>
    <property type="match status" value="1"/>
</dbReference>
<dbReference type="GO" id="GO:0003677">
    <property type="term" value="F:DNA binding"/>
    <property type="evidence" value="ECO:0007669"/>
    <property type="project" value="InterPro"/>
</dbReference>
<dbReference type="GO" id="GO:0005576">
    <property type="term" value="C:extracellular region"/>
    <property type="evidence" value="ECO:0007669"/>
    <property type="project" value="UniProtKB-SubCell"/>
</dbReference>
<feature type="region of interest" description="Disordered" evidence="6">
    <location>
        <begin position="210"/>
        <end position="443"/>
    </location>
</feature>
<feature type="compositionally biased region" description="Acidic residues" evidence="6">
    <location>
        <begin position="272"/>
        <end position="288"/>
    </location>
</feature>
<dbReference type="EMBL" id="JAKCXM010000019">
    <property type="protein sequence ID" value="KAJ0407631.1"/>
    <property type="molecule type" value="Genomic_DNA"/>
</dbReference>
<feature type="compositionally biased region" description="Polar residues" evidence="6">
    <location>
        <begin position="364"/>
        <end position="376"/>
    </location>
</feature>
<evidence type="ECO:0000256" key="5">
    <source>
        <dbReference type="ARBA" id="ARBA00023157"/>
    </source>
</evidence>
<name>A0AAD5Q9P1_PYTIN</name>
<feature type="region of interest" description="Disordered" evidence="6">
    <location>
        <begin position="478"/>
        <end position="500"/>
    </location>
</feature>
<feature type="region of interest" description="Disordered" evidence="6">
    <location>
        <begin position="989"/>
        <end position="1019"/>
    </location>
</feature>
<feature type="compositionally biased region" description="Basic and acidic residues" evidence="6">
    <location>
        <begin position="1008"/>
        <end position="1019"/>
    </location>
</feature>
<dbReference type="InterPro" id="IPR036470">
    <property type="entry name" value="Elicitin_sf"/>
</dbReference>
<evidence type="ECO:0000256" key="2">
    <source>
        <dbReference type="ARBA" id="ARBA00009544"/>
    </source>
</evidence>
<feature type="region of interest" description="Disordered" evidence="6">
    <location>
        <begin position="1"/>
        <end position="27"/>
    </location>
</feature>
<evidence type="ECO:0000313" key="7">
    <source>
        <dbReference type="EMBL" id="KAJ0407631.1"/>
    </source>
</evidence>
<feature type="compositionally biased region" description="Low complexity" evidence="6">
    <location>
        <begin position="297"/>
        <end position="309"/>
    </location>
</feature>
<organism evidence="7 8">
    <name type="scientific">Pythium insidiosum</name>
    <name type="common">Pythiosis disease agent</name>
    <dbReference type="NCBI Taxonomy" id="114742"/>
    <lineage>
        <taxon>Eukaryota</taxon>
        <taxon>Sar</taxon>
        <taxon>Stramenopiles</taxon>
        <taxon>Oomycota</taxon>
        <taxon>Peronosporomycetes</taxon>
        <taxon>Pythiales</taxon>
        <taxon>Pythiaceae</taxon>
        <taxon>Pythium</taxon>
    </lineage>
</organism>
<dbReference type="AlphaFoldDB" id="A0AAD5Q9P1"/>
<dbReference type="InterPro" id="IPR038859">
    <property type="entry name" value="RHL1"/>
</dbReference>
<gene>
    <name evidence="7" type="ORF">P43SY_010172</name>
</gene>
<accession>A0AAD5Q9P1</accession>
<feature type="compositionally biased region" description="Low complexity" evidence="6">
    <location>
        <begin position="260"/>
        <end position="271"/>
    </location>
</feature>
<dbReference type="SUPFAM" id="SSF48647">
    <property type="entry name" value="Fungal elicitin"/>
    <property type="match status" value="1"/>
</dbReference>
<reference evidence="7" key="1">
    <citation type="submission" date="2021-12" db="EMBL/GenBank/DDBJ databases">
        <title>Prjna785345.</title>
        <authorList>
            <person name="Rujirawat T."/>
            <person name="Krajaejun T."/>
        </authorList>
    </citation>
    <scope>NUCLEOTIDE SEQUENCE</scope>
    <source>
        <strain evidence="7">Pi057C3</strain>
    </source>
</reference>
<evidence type="ECO:0000313" key="8">
    <source>
        <dbReference type="Proteomes" id="UP001209570"/>
    </source>
</evidence>
<keyword evidence="3" id="KW-0964">Secreted</keyword>
<evidence type="ECO:0000256" key="3">
    <source>
        <dbReference type="ARBA" id="ARBA00022525"/>
    </source>
</evidence>
<keyword evidence="8" id="KW-1185">Reference proteome</keyword>
<dbReference type="Proteomes" id="UP001209570">
    <property type="component" value="Unassembled WGS sequence"/>
</dbReference>
<comment type="similarity">
    <text evidence="2">Belongs to the elicitin family.</text>
</comment>
<dbReference type="GO" id="GO:0042023">
    <property type="term" value="P:DNA endoreduplication"/>
    <property type="evidence" value="ECO:0007669"/>
    <property type="project" value="InterPro"/>
</dbReference>
<protein>
    <submittedName>
        <fullName evidence="7">Uncharacterized protein</fullName>
    </submittedName>
</protein>
<proteinExistence type="inferred from homology"/>
<dbReference type="Gene3D" id="1.10.239.10">
    <property type="entry name" value="Elicitin domain"/>
    <property type="match status" value="2"/>
</dbReference>
<dbReference type="SMART" id="SM01187">
    <property type="entry name" value="Elicitin"/>
    <property type="match status" value="2"/>
</dbReference>
<dbReference type="InterPro" id="IPR002200">
    <property type="entry name" value="Elicitin"/>
</dbReference>
<evidence type="ECO:0000256" key="6">
    <source>
        <dbReference type="SAM" id="MobiDB-lite"/>
    </source>
</evidence>
<comment type="caution">
    <text evidence="7">The sequence shown here is derived from an EMBL/GenBank/DDBJ whole genome shotgun (WGS) entry which is preliminary data.</text>
</comment>
<keyword evidence="5" id="KW-1015">Disulfide bond</keyword>
<comment type="subcellular location">
    <subcellularLocation>
        <location evidence="1">Secreted</location>
    </subcellularLocation>
</comment>
<feature type="compositionally biased region" description="Low complexity" evidence="6">
    <location>
        <begin position="427"/>
        <end position="443"/>
    </location>
</feature>
<sequence>MKDASTSIPALAPGLTTQRTASHSPLKPSRGTFLRDMCWSAWFGGSHEAIGSFFRLSTALTKCHGVDIVKRNAARKGKLLLAFPGVFHLSPTASSLSAPPALPGDSSSSQSTLQAVDVGRLGVLRNIENHTPSLYLEFPQGRLKMEGEVLFPKKNRFVTLQFPSNAKSVLCQDVFDRVVTFPRVYWIGDAASNPQEAPLPMPPDIAIAPAPLASAPWGPPVGVRPEEVEDEGKPARRTRSPAKRKMTPHHKPRTQRRQTRSSGSSEETTASEAEEEAGDDEEEEEEEYAAPTPTPTPTSTQSQRQRATPPRVASQRARRQLLDVMASNAVASDSSDLEIVDGEDEDDAPAADAKEPEVEDAPSPQRSPEAVSTPQTRGRRRTPESTKATARQTPRKRSRAREETSSIESGENVTPAPTPSRSKRRMTPQTTPLVTPTRQRTPTRTKMAIDKLLSSGGEAARRSEDETDEVVDLVLATPSRTSDAQETPAPAAGPNPSPVPNTYAVPAPSAVPGSKTFAYVKNVQCTDEVAKTSFSIYSKNRALFDQCVVEGRYQIFPYSGSLPTQQQIMTMVKSSSCRAVFSACVLANLPQCDIGGLALKSVTETLLKIAIDVDNGMEAPSSEKLFELLCWRRDVNLAQVNGLPYDQDSQLYAEYSRNLWKALTRTDVQVQPDLTITVSMNGTIVKPDGQVFAKVSTGSDASDIVGRVQAGSTGGSFSGATVTLPTHSAAPSVSTCEGGAGLTDHMPPFPNCPTAMACIPFAAVSARWILAVAALLCVVNASSQAPTDHPAASSTPDSRVVIKYVSTNTPLCPDALSAQLMPLASRNRNVLDRCVQDALDYSLFPYSGFLPSTDHIRAIVASTSCLQFLSAVLLLPQLHECNLGGLDLQSVAETLLMTSEDLVTNRTAPLTRDQFFEFIAWRHDRNVAKQSGLAFDNTSESAVTFDAQLVAATLRQQVSLTDNLLIQVKGTVIGSSRVSAITEDRSLDDPAQATATVAPSGAGSESVARNDVRQTNRSEISVRESSRALRIAGQPSLSALVLLVLAVIMWSDERAA</sequence>